<protein>
    <recommendedName>
        <fullName evidence="3">DUF3196 domain-containing protein</fullName>
    </recommendedName>
</protein>
<proteinExistence type="predicted"/>
<sequence length="263" mass="31035">MLNQNLKNKAFIETKIRNYNEHVQAINELYVLLTSNLKKLFNDQKIPIEGKQKNEQITAVNKLADVFFIAEGFVDLQSNIYEQNLNQPWFANTLKSFLSSYFEITTDQEAYLDLLHKNHNFNNDLDVASLFLIYDLQKEYDWYTTLGYKDFEGFELDYLMVDLLKTRVNVHFMMTKNIIENIFLLKIGKALNYIDEDMFDSLIFKNIQIIKQHFASLEDFFLNYLVSVCYEKINKNNPQRIISLANAYINVLYVLYNVDATAK</sequence>
<dbReference type="EMBL" id="JAOXHL010000001">
    <property type="protein sequence ID" value="MCV3728366.1"/>
    <property type="molecule type" value="Genomic_DNA"/>
</dbReference>
<name>A0ABT3BM99_9BACT</name>
<dbReference type="RefSeq" id="WP_263821690.1">
    <property type="nucleotide sequence ID" value="NZ_JAOXHL010000001.1"/>
</dbReference>
<comment type="caution">
    <text evidence="1">The sequence shown here is derived from an EMBL/GenBank/DDBJ whole genome shotgun (WGS) entry which is preliminary data.</text>
</comment>
<reference evidence="1 2" key="1">
    <citation type="journal article" date="2020" name="Int. J. Syst. Evol. Microbiol.">
        <title>Ureaplasma miroungigenitalium sp. nov. isolated from northern elephant seals (Mirounga angustirostris) and Ureaplasma zalophigenitalium sp. nov. isolated from California sea lions (Zalophus californianus).</title>
        <authorList>
            <person name="Volokhov D.V."/>
            <person name="Gulland F.M."/>
            <person name="Gao Y."/>
            <person name="Chizhikov V.E."/>
        </authorList>
    </citation>
    <scope>NUCLEOTIDE SEQUENCE [LARGE SCALE GENOMIC DNA]</scope>
    <source>
        <strain evidence="1 2">ES3182-GEN</strain>
    </source>
</reference>
<evidence type="ECO:0000313" key="1">
    <source>
        <dbReference type="EMBL" id="MCV3728366.1"/>
    </source>
</evidence>
<evidence type="ECO:0008006" key="3">
    <source>
        <dbReference type="Google" id="ProtNLM"/>
    </source>
</evidence>
<gene>
    <name evidence="1" type="ORF">OF376_01025</name>
</gene>
<evidence type="ECO:0000313" key="2">
    <source>
        <dbReference type="Proteomes" id="UP001208245"/>
    </source>
</evidence>
<organism evidence="1 2">
    <name type="scientific">Ureaplasma miroungigenitalium</name>
    <dbReference type="NCBI Taxonomy" id="1042321"/>
    <lineage>
        <taxon>Bacteria</taxon>
        <taxon>Bacillati</taxon>
        <taxon>Mycoplasmatota</taxon>
        <taxon>Mycoplasmoidales</taxon>
        <taxon>Mycoplasmoidaceae</taxon>
        <taxon>Ureaplasma</taxon>
    </lineage>
</organism>
<accession>A0ABT3BM99</accession>
<keyword evidence="2" id="KW-1185">Reference proteome</keyword>
<dbReference type="Proteomes" id="UP001208245">
    <property type="component" value="Unassembled WGS sequence"/>
</dbReference>